<dbReference type="Proteomes" id="UP000634672">
    <property type="component" value="Unassembled WGS sequence"/>
</dbReference>
<gene>
    <name evidence="2" type="ORF">H8S75_01325</name>
</gene>
<feature type="transmembrane region" description="Helical" evidence="1">
    <location>
        <begin position="32"/>
        <end position="51"/>
    </location>
</feature>
<keyword evidence="1" id="KW-1133">Transmembrane helix</keyword>
<feature type="transmembrane region" description="Helical" evidence="1">
    <location>
        <begin position="413"/>
        <end position="433"/>
    </location>
</feature>
<keyword evidence="1" id="KW-0472">Membrane</keyword>
<feature type="transmembrane region" description="Helical" evidence="1">
    <location>
        <begin position="136"/>
        <end position="157"/>
    </location>
</feature>
<evidence type="ECO:0000256" key="1">
    <source>
        <dbReference type="SAM" id="Phobius"/>
    </source>
</evidence>
<dbReference type="EMBL" id="JACOPB010000001">
    <property type="protein sequence ID" value="MBC5706594.1"/>
    <property type="molecule type" value="Genomic_DNA"/>
</dbReference>
<keyword evidence="3" id="KW-1185">Reference proteome</keyword>
<feature type="transmembrane region" description="Helical" evidence="1">
    <location>
        <begin position="194"/>
        <end position="213"/>
    </location>
</feature>
<feature type="transmembrane region" description="Helical" evidence="1">
    <location>
        <begin position="225"/>
        <end position="245"/>
    </location>
</feature>
<evidence type="ECO:0000313" key="2">
    <source>
        <dbReference type="EMBL" id="MBC5706594.1"/>
    </source>
</evidence>
<feature type="transmembrane region" description="Helical" evidence="1">
    <location>
        <begin position="276"/>
        <end position="298"/>
    </location>
</feature>
<feature type="transmembrane region" description="Helical" evidence="1">
    <location>
        <begin position="350"/>
        <end position="373"/>
    </location>
</feature>
<keyword evidence="1" id="KW-0812">Transmembrane</keyword>
<proteinExistence type="predicted"/>
<feature type="transmembrane region" description="Helical" evidence="1">
    <location>
        <begin position="164"/>
        <end position="188"/>
    </location>
</feature>
<feature type="transmembrane region" description="Helical" evidence="1">
    <location>
        <begin position="310"/>
        <end position="330"/>
    </location>
</feature>
<dbReference type="InterPro" id="IPR011435">
    <property type="entry name" value="UmpAB"/>
</dbReference>
<reference evidence="2 3" key="1">
    <citation type="submission" date="2020-08" db="EMBL/GenBank/DDBJ databases">
        <title>Genome public.</title>
        <authorList>
            <person name="Liu C."/>
            <person name="Sun Q."/>
        </authorList>
    </citation>
    <scope>NUCLEOTIDE SEQUENCE [LARGE SCALE GENOMIC DNA]</scope>
    <source>
        <strain evidence="2 3">NSJ-66</strain>
    </source>
</reference>
<feature type="transmembrane region" description="Helical" evidence="1">
    <location>
        <begin position="476"/>
        <end position="498"/>
    </location>
</feature>
<name>A0ABR7H066_9FIRM</name>
<protein>
    <submittedName>
        <fullName evidence="2">DUF1538 domain-containing protein</fullName>
    </submittedName>
</protein>
<feature type="transmembrane region" description="Helical" evidence="1">
    <location>
        <begin position="385"/>
        <end position="407"/>
    </location>
</feature>
<sequence>MLYCNSQFIIERTEVYLLKNSLLKLREKLTEALNSVLPIIGIVMILCFTIAPISPSILLCFLMGAAMIIVGTMFFTLGAEISMTPMGERLGTAITRSKKLSIIVILGFVLGFIITISEPDLQVLAEQVPSIPNRTLILSVALGVGVFLVIALLRMLFSIALPHMLIVFYILAFVLTLFVPQSFLAVAFDSGGVTTGPMTVPFIMAFGIGISAIRNDRHASDDSFGLVALCSIGPILAVLILGMIYRPNESAYIPPVLPEISNSVELWELFRVGLPAYIREIAVSLFPIILFFGIFQIAVLKLSKRNLRKIIVGLVYTYIGLVLFLTGANVGFMPAGNYLGQVIASLDYNWIIVLIGMLIGFFIVKAEPAVYVLNKQVEEITDGAIPARAMSISLSVGVAVSIGIAMLRVLTGISILWFIIPGYAIALGLSFFVPKIFTAIAFDSGGVASGPMTATFLLPFAQGACTSVGGNIVTDAFGVVAMVAMTPLITIQILGMIYQMRQRSAPKDQTFSEPALDFDQLDDDAIIEL</sequence>
<organism evidence="2 3">
    <name type="scientific">Hungatella hominis</name>
    <dbReference type="NCBI Taxonomy" id="2763050"/>
    <lineage>
        <taxon>Bacteria</taxon>
        <taxon>Bacillati</taxon>
        <taxon>Bacillota</taxon>
        <taxon>Clostridia</taxon>
        <taxon>Lachnospirales</taxon>
        <taxon>Lachnospiraceae</taxon>
        <taxon>Hungatella</taxon>
    </lineage>
</organism>
<feature type="transmembrane region" description="Helical" evidence="1">
    <location>
        <begin position="100"/>
        <end position="116"/>
    </location>
</feature>
<dbReference type="Pfam" id="PF07556">
    <property type="entry name" value="DUF1538"/>
    <property type="match status" value="2"/>
</dbReference>
<feature type="transmembrane region" description="Helical" evidence="1">
    <location>
        <begin position="445"/>
        <end position="464"/>
    </location>
</feature>
<accession>A0ABR7H066</accession>
<evidence type="ECO:0000313" key="3">
    <source>
        <dbReference type="Proteomes" id="UP000634672"/>
    </source>
</evidence>
<comment type="caution">
    <text evidence="2">The sequence shown here is derived from an EMBL/GenBank/DDBJ whole genome shotgun (WGS) entry which is preliminary data.</text>
</comment>
<feature type="transmembrane region" description="Helical" evidence="1">
    <location>
        <begin position="57"/>
        <end position="79"/>
    </location>
</feature>